<gene>
    <name evidence="1" type="ORF">NC99_11640</name>
</gene>
<comment type="caution">
    <text evidence="1">The sequence shown here is derived from an EMBL/GenBank/DDBJ whole genome shotgun (WGS) entry which is preliminary data.</text>
</comment>
<name>A0A0L8VC56_9BACT</name>
<dbReference type="InterPro" id="IPR058060">
    <property type="entry name" value="HYC_CC_PP"/>
</dbReference>
<dbReference type="Proteomes" id="UP000036958">
    <property type="component" value="Unassembled WGS sequence"/>
</dbReference>
<dbReference type="AlphaFoldDB" id="A0A0L8VC56"/>
<dbReference type="EMBL" id="LGIA01000051">
    <property type="protein sequence ID" value="KOH46034.1"/>
    <property type="molecule type" value="Genomic_DNA"/>
</dbReference>
<dbReference type="Pfam" id="PF26622">
    <property type="entry name" value="DUF8199"/>
    <property type="match status" value="1"/>
</dbReference>
<protein>
    <submittedName>
        <fullName evidence="1">Uncharacterized protein</fullName>
    </submittedName>
</protein>
<organism evidence="1 2">
    <name type="scientific">Sunxiuqinia dokdonensis</name>
    <dbReference type="NCBI Taxonomy" id="1409788"/>
    <lineage>
        <taxon>Bacteria</taxon>
        <taxon>Pseudomonadati</taxon>
        <taxon>Bacteroidota</taxon>
        <taxon>Bacteroidia</taxon>
        <taxon>Marinilabiliales</taxon>
        <taxon>Prolixibacteraceae</taxon>
        <taxon>Sunxiuqinia</taxon>
    </lineage>
</organism>
<accession>A0A0L8VC56</accession>
<dbReference type="InterPro" id="IPR058512">
    <property type="entry name" value="DUF8199"/>
</dbReference>
<evidence type="ECO:0000313" key="1">
    <source>
        <dbReference type="EMBL" id="KOH46034.1"/>
    </source>
</evidence>
<keyword evidence="2" id="KW-1185">Reference proteome</keyword>
<reference evidence="2" key="1">
    <citation type="submission" date="2015-07" db="EMBL/GenBank/DDBJ databases">
        <title>Genome sequencing of Sunxiuqinia dokdonensis strain SK.</title>
        <authorList>
            <person name="Ahn S."/>
            <person name="Kim B.-C."/>
        </authorList>
    </citation>
    <scope>NUCLEOTIDE SEQUENCE [LARGE SCALE GENOMIC DNA]</scope>
    <source>
        <strain evidence="2">SK</strain>
    </source>
</reference>
<dbReference type="NCBIfam" id="NF047658">
    <property type="entry name" value="HYC_CC_PP"/>
    <property type="match status" value="1"/>
</dbReference>
<proteinExistence type="predicted"/>
<dbReference type="STRING" id="1409788.NC99_11640"/>
<evidence type="ECO:0000313" key="2">
    <source>
        <dbReference type="Proteomes" id="UP000036958"/>
    </source>
</evidence>
<sequence length="124" mass="13268">MAIIFAVFYLLVTVGMAVQVHYCSGEIASVQLFSEANSCCDEDGACSSNCCHYASKVIQFEEQQTLPGNLRLNIAETAADLAAPASVHPPVSCTVKESPSTDNASLPPPNEPVWLLHCSLVYYG</sequence>